<dbReference type="PROSITE" id="PS51257">
    <property type="entry name" value="PROKAR_LIPOPROTEIN"/>
    <property type="match status" value="1"/>
</dbReference>
<evidence type="ECO:0000313" key="1">
    <source>
        <dbReference type="EMBL" id="MFD1631595.1"/>
    </source>
</evidence>
<proteinExistence type="predicted"/>
<reference evidence="2" key="1">
    <citation type="journal article" date="2019" name="Int. J. Syst. Evol. Microbiol.">
        <title>The Global Catalogue of Microorganisms (GCM) 10K type strain sequencing project: providing services to taxonomists for standard genome sequencing and annotation.</title>
        <authorList>
            <consortium name="The Broad Institute Genomics Platform"/>
            <consortium name="The Broad Institute Genome Sequencing Center for Infectious Disease"/>
            <person name="Wu L."/>
            <person name="Ma J."/>
        </authorList>
    </citation>
    <scope>NUCLEOTIDE SEQUENCE [LARGE SCALE GENOMIC DNA]</scope>
    <source>
        <strain evidence="2">CCUG 53762</strain>
    </source>
</reference>
<dbReference type="Gene3D" id="2.60.120.200">
    <property type="match status" value="1"/>
</dbReference>
<evidence type="ECO:0000313" key="2">
    <source>
        <dbReference type="Proteomes" id="UP001597118"/>
    </source>
</evidence>
<dbReference type="Proteomes" id="UP001597118">
    <property type="component" value="Unassembled WGS sequence"/>
</dbReference>
<dbReference type="EMBL" id="JBHUDG010000049">
    <property type="protein sequence ID" value="MFD1631595.1"/>
    <property type="molecule type" value="Genomic_DNA"/>
</dbReference>
<organism evidence="1 2">
    <name type="scientific">Pseudopedobacter beijingensis</name>
    <dbReference type="NCBI Taxonomy" id="1207056"/>
    <lineage>
        <taxon>Bacteria</taxon>
        <taxon>Pseudomonadati</taxon>
        <taxon>Bacteroidota</taxon>
        <taxon>Sphingobacteriia</taxon>
        <taxon>Sphingobacteriales</taxon>
        <taxon>Sphingobacteriaceae</taxon>
        <taxon>Pseudopedobacter</taxon>
    </lineage>
</organism>
<gene>
    <name evidence="1" type="ORF">ACFSAH_17100</name>
</gene>
<dbReference type="Pfam" id="PF13385">
    <property type="entry name" value="Laminin_G_3"/>
    <property type="match status" value="1"/>
</dbReference>
<comment type="caution">
    <text evidence="1">The sequence shown here is derived from an EMBL/GenBank/DDBJ whole genome shotgun (WGS) entry which is preliminary data.</text>
</comment>
<protein>
    <submittedName>
        <fullName evidence="1">LamG domain-containing protein</fullName>
    </submittedName>
</protein>
<accession>A0ABW4IHF7</accession>
<dbReference type="RefSeq" id="WP_379663963.1">
    <property type="nucleotide sequence ID" value="NZ_JBHUDG010000049.1"/>
</dbReference>
<dbReference type="SUPFAM" id="SSF49899">
    <property type="entry name" value="Concanavalin A-like lectins/glucanases"/>
    <property type="match status" value="1"/>
</dbReference>
<sequence length="263" mass="28765">MKTNILKTVMMGAAMLAVVSCKNNDDPKKKCEDEILRNHQTGLVAYYKFADGSLNDLSGNGLHGVLNGSVTKTTNANNVADCALRFGGTANDYVKVASNASVNFDGTTPISIVLWFKAEDPGSAGKYQVLFGRGEAGVGCSNIQGDFSLGLYESLKPIFGYNKNNVWDETLMGIDVYDYHLNKGWQNLIAVYDPTATSQWKIYRDGNMSDYMGGLCDIDMTNTGDIYIGRDFKGSIDDIKVYSRALSATEIDFMKSYVSPCCE</sequence>
<keyword evidence="2" id="KW-1185">Reference proteome</keyword>
<name>A0ABW4IHF7_9SPHI</name>
<dbReference type="InterPro" id="IPR013320">
    <property type="entry name" value="ConA-like_dom_sf"/>
</dbReference>